<comment type="caution">
    <text evidence="6">The sequence shown here is derived from an EMBL/GenBank/DDBJ whole genome shotgun (WGS) entry which is preliminary data.</text>
</comment>
<feature type="domain" description="Conserved virulence factor B first S1" evidence="2">
    <location>
        <begin position="2"/>
        <end position="63"/>
    </location>
</feature>
<sequence>MLGQIVNGKVIDLNQEAFFVQTAGITFCLAKNAVATDERILELGDTVQGFVYENREREMVMTQYYPRAQVDQYGWGTVTDVRKDLGVFVDIGLPDKDVVVSLDDLPLDHPKWPKAGDQLLVALEEDHKNRLWAKLADDAIFQQLAVKFPKGMEHKNLKVTVYASRFVGAFALSSDYYLTFIHESQLLQVPRLGEVLEARVIGEGSHGRLNLSTLPQSFEVIDDDAQMILMMIKRTADKTLPFADSSAAEDIKQHFGISKSSFKRAIGHLLKNRLITQDKEKHEIKLVDHDEAE</sequence>
<dbReference type="InterPro" id="IPR048587">
    <property type="entry name" value="CvfB_S1_3rd"/>
</dbReference>
<evidence type="ECO:0000259" key="3">
    <source>
        <dbReference type="Pfam" id="PF17783"/>
    </source>
</evidence>
<dbReference type="Gene3D" id="1.10.10.10">
    <property type="entry name" value="Winged helix-like DNA-binding domain superfamily/Winged helix DNA-binding domain"/>
    <property type="match status" value="1"/>
</dbReference>
<dbReference type="InterPro" id="IPR040764">
    <property type="entry name" value="CvfB_WH"/>
</dbReference>
<dbReference type="Pfam" id="PF13509">
    <property type="entry name" value="S1_2"/>
    <property type="match status" value="1"/>
</dbReference>
<dbReference type="Pfam" id="PF21191">
    <property type="entry name" value="CvfB_1st"/>
    <property type="match status" value="1"/>
</dbReference>
<proteinExistence type="inferred from homology"/>
<evidence type="ECO:0000259" key="5">
    <source>
        <dbReference type="Pfam" id="PF21543"/>
    </source>
</evidence>
<dbReference type="Gene3D" id="2.40.50.140">
    <property type="entry name" value="Nucleic acid-binding proteins"/>
    <property type="match status" value="2"/>
</dbReference>
<keyword evidence="7" id="KW-1185">Reference proteome</keyword>
<dbReference type="Pfam" id="PF21543">
    <property type="entry name" value="CvfB_2nd"/>
    <property type="match status" value="1"/>
</dbReference>
<name>A0A0R1GXR9_9LACO</name>
<dbReference type="AlphaFoldDB" id="A0A0R1GXR9"/>
<organism evidence="6 7">
    <name type="scientific">Amylolactobacillus amylotrophicus DSM 20534</name>
    <dbReference type="NCBI Taxonomy" id="1423722"/>
    <lineage>
        <taxon>Bacteria</taxon>
        <taxon>Bacillati</taxon>
        <taxon>Bacillota</taxon>
        <taxon>Bacilli</taxon>
        <taxon>Lactobacillales</taxon>
        <taxon>Lactobacillaceae</taxon>
        <taxon>Amylolactobacillus</taxon>
    </lineage>
</organism>
<dbReference type="Proteomes" id="UP000050909">
    <property type="component" value="Unassembled WGS sequence"/>
</dbReference>
<dbReference type="PIRSF" id="PIRSF012524">
    <property type="entry name" value="YitL_S1"/>
    <property type="match status" value="1"/>
</dbReference>
<evidence type="ECO:0000256" key="1">
    <source>
        <dbReference type="PIRNR" id="PIRNR012524"/>
    </source>
</evidence>
<reference evidence="6 7" key="1">
    <citation type="journal article" date="2015" name="Genome Announc.">
        <title>Expanding the biotechnology potential of lactobacilli through comparative genomics of 213 strains and associated genera.</title>
        <authorList>
            <person name="Sun Z."/>
            <person name="Harris H.M."/>
            <person name="McCann A."/>
            <person name="Guo C."/>
            <person name="Argimon S."/>
            <person name="Zhang W."/>
            <person name="Yang X."/>
            <person name="Jeffery I.B."/>
            <person name="Cooney J.C."/>
            <person name="Kagawa T.F."/>
            <person name="Liu W."/>
            <person name="Song Y."/>
            <person name="Salvetti E."/>
            <person name="Wrobel A."/>
            <person name="Rasinkangas P."/>
            <person name="Parkhill J."/>
            <person name="Rea M.C."/>
            <person name="O'Sullivan O."/>
            <person name="Ritari J."/>
            <person name="Douillard F.P."/>
            <person name="Paul Ross R."/>
            <person name="Yang R."/>
            <person name="Briner A.E."/>
            <person name="Felis G.E."/>
            <person name="de Vos W.M."/>
            <person name="Barrangou R."/>
            <person name="Klaenhammer T.R."/>
            <person name="Caufield P.W."/>
            <person name="Cui Y."/>
            <person name="Zhang H."/>
            <person name="O'Toole P.W."/>
        </authorList>
    </citation>
    <scope>NUCLEOTIDE SEQUENCE [LARGE SCALE GENOMIC DNA]</scope>
    <source>
        <strain evidence="6 7">DSM 20534</strain>
    </source>
</reference>
<feature type="domain" description="Conserved virulence factor B-like winged helix" evidence="3">
    <location>
        <begin position="226"/>
        <end position="281"/>
    </location>
</feature>
<dbReference type="InterPro" id="IPR048588">
    <property type="entry name" value="CvfB_S1_2nd"/>
</dbReference>
<dbReference type="RefSeq" id="WP_054745135.1">
    <property type="nucleotide sequence ID" value="NZ_AZCV01000001.1"/>
</dbReference>
<evidence type="ECO:0000313" key="7">
    <source>
        <dbReference type="Proteomes" id="UP000050909"/>
    </source>
</evidence>
<dbReference type="PANTHER" id="PTHR37296:SF1">
    <property type="entry name" value="CONSERVED VIRULENCE FACTOR B"/>
    <property type="match status" value="1"/>
</dbReference>
<dbReference type="InterPro" id="IPR039566">
    <property type="entry name" value="CvfB_S1_st"/>
</dbReference>
<dbReference type="InterPro" id="IPR012340">
    <property type="entry name" value="NA-bd_OB-fold"/>
</dbReference>
<dbReference type="PANTHER" id="PTHR37296">
    <property type="entry name" value="CONSERVED VIRULENCE FACTOR B"/>
    <property type="match status" value="1"/>
</dbReference>
<dbReference type="Gene3D" id="2.40.50.330">
    <property type="match status" value="1"/>
</dbReference>
<evidence type="ECO:0000259" key="4">
    <source>
        <dbReference type="Pfam" id="PF21191"/>
    </source>
</evidence>
<evidence type="ECO:0000313" key="6">
    <source>
        <dbReference type="EMBL" id="KRK38569.1"/>
    </source>
</evidence>
<accession>A0A0R1GXR9</accession>
<comment type="similarity">
    <text evidence="1">Belongs to the CvfB family.</text>
</comment>
<dbReference type="PATRIC" id="fig|1423722.3.peg.260"/>
<dbReference type="Pfam" id="PF17783">
    <property type="entry name" value="WHD_CvfB"/>
    <property type="match status" value="1"/>
</dbReference>
<dbReference type="InterPro" id="IPR014464">
    <property type="entry name" value="CvfB_fam"/>
</dbReference>
<protein>
    <submittedName>
        <fullName evidence="6">RNA-binding protein</fullName>
    </submittedName>
</protein>
<dbReference type="EMBL" id="AZCV01000001">
    <property type="protein sequence ID" value="KRK38569.1"/>
    <property type="molecule type" value="Genomic_DNA"/>
</dbReference>
<evidence type="ECO:0000259" key="2">
    <source>
        <dbReference type="Pfam" id="PF13509"/>
    </source>
</evidence>
<gene>
    <name evidence="6" type="ORF">FC62_GL000256</name>
</gene>
<dbReference type="InterPro" id="IPR036388">
    <property type="entry name" value="WH-like_DNA-bd_sf"/>
</dbReference>
<feature type="domain" description="Conserved virulence factor B third S1" evidence="5">
    <location>
        <begin position="141"/>
        <end position="215"/>
    </location>
</feature>
<feature type="domain" description="Conserved virulence factor B second S1" evidence="4">
    <location>
        <begin position="73"/>
        <end position="134"/>
    </location>
</feature>